<protein>
    <submittedName>
        <fullName evidence="2">XRE family transcriptional regulator</fullName>
    </submittedName>
</protein>
<dbReference type="SMART" id="SM00530">
    <property type="entry name" value="HTH_XRE"/>
    <property type="match status" value="1"/>
</dbReference>
<dbReference type="EMBL" id="CYZV01000018">
    <property type="protein sequence ID" value="CUO25957.1"/>
    <property type="molecule type" value="Genomic_DNA"/>
</dbReference>
<dbReference type="RefSeq" id="WP_042395116.1">
    <property type="nucleotide sequence ID" value="NZ_CYZV01000018.1"/>
</dbReference>
<gene>
    <name evidence="2" type="ORF">ERS852470_01849</name>
</gene>
<organism evidence="2 3">
    <name type="scientific">Clostridium disporicum</name>
    <dbReference type="NCBI Taxonomy" id="84024"/>
    <lineage>
        <taxon>Bacteria</taxon>
        <taxon>Bacillati</taxon>
        <taxon>Bacillota</taxon>
        <taxon>Clostridia</taxon>
        <taxon>Eubacteriales</taxon>
        <taxon>Clostridiaceae</taxon>
        <taxon>Clostridium</taxon>
    </lineage>
</organism>
<proteinExistence type="predicted"/>
<dbReference type="InterPro" id="IPR001387">
    <property type="entry name" value="Cro/C1-type_HTH"/>
</dbReference>
<dbReference type="OrthoDB" id="252257at2"/>
<evidence type="ECO:0000313" key="2">
    <source>
        <dbReference type="EMBL" id="CUO25957.1"/>
    </source>
</evidence>
<dbReference type="InterPro" id="IPR011990">
    <property type="entry name" value="TPR-like_helical_dom_sf"/>
</dbReference>
<dbReference type="InterPro" id="IPR010982">
    <property type="entry name" value="Lambda_DNA-bd_dom_sf"/>
</dbReference>
<sequence>MIDKYVNSKKIIGSIIKLNRINKNISQKQLSKGICVPSYLSRIENGELLPSEDVISVIFDRLGLKFYDSDEFLLKGKKYLNDFFTNLNYNEFDYTNKLFDNLEKDEDKYIASPLILDYFLAKLARYSSTPNRDKFEYSKNMILSSFDLLTAKQKYIYNFYAGIDILILSNNKIHGKQLIQEALSLKETGHCYFWLSYAYRIENNPIKAYDSINKALDLYVAEGNIISIMSSYEKIAEVYFMLDNYSDAINYLEISLNMAKKFKNIYFLEHLNSILAWAYYRLNDFNKALEYLSYNKGLIDHRLIIPDSVIESLIYFSLENKELLNKAILNLNNPKTIQHIGEHNSKLIYDLFKLFIEDNNYNKNPLWGNLLSEINTNITKLVELKKVFNELLKNYYIINRRYKDALFL</sequence>
<dbReference type="CDD" id="cd00093">
    <property type="entry name" value="HTH_XRE"/>
    <property type="match status" value="1"/>
</dbReference>
<dbReference type="Proteomes" id="UP000095558">
    <property type="component" value="Unassembled WGS sequence"/>
</dbReference>
<dbReference type="Pfam" id="PF01381">
    <property type="entry name" value="HTH_3"/>
    <property type="match status" value="1"/>
</dbReference>
<dbReference type="GeneID" id="83010846"/>
<feature type="domain" description="HTH cro/C1-type" evidence="1">
    <location>
        <begin position="16"/>
        <end position="73"/>
    </location>
</feature>
<dbReference type="Gene3D" id="1.25.40.10">
    <property type="entry name" value="Tetratricopeptide repeat domain"/>
    <property type="match status" value="1"/>
</dbReference>
<dbReference type="PROSITE" id="PS50943">
    <property type="entry name" value="HTH_CROC1"/>
    <property type="match status" value="1"/>
</dbReference>
<evidence type="ECO:0000259" key="1">
    <source>
        <dbReference type="PROSITE" id="PS50943"/>
    </source>
</evidence>
<dbReference type="AlphaFoldDB" id="A0A174DL87"/>
<dbReference type="SUPFAM" id="SSF47413">
    <property type="entry name" value="lambda repressor-like DNA-binding domains"/>
    <property type="match status" value="1"/>
</dbReference>
<name>A0A174DL87_9CLOT</name>
<dbReference type="Gene3D" id="1.10.260.40">
    <property type="entry name" value="lambda repressor-like DNA-binding domains"/>
    <property type="match status" value="1"/>
</dbReference>
<accession>A0A174DL87</accession>
<reference evidence="2 3" key="1">
    <citation type="submission" date="2015-09" db="EMBL/GenBank/DDBJ databases">
        <authorList>
            <consortium name="Pathogen Informatics"/>
        </authorList>
    </citation>
    <scope>NUCLEOTIDE SEQUENCE [LARGE SCALE GENOMIC DNA]</scope>
    <source>
        <strain evidence="2 3">2789STDY5834855</strain>
    </source>
</reference>
<evidence type="ECO:0000313" key="3">
    <source>
        <dbReference type="Proteomes" id="UP000095558"/>
    </source>
</evidence>
<dbReference type="SUPFAM" id="SSF48452">
    <property type="entry name" value="TPR-like"/>
    <property type="match status" value="1"/>
</dbReference>
<dbReference type="GO" id="GO:0003677">
    <property type="term" value="F:DNA binding"/>
    <property type="evidence" value="ECO:0007669"/>
    <property type="project" value="InterPro"/>
</dbReference>